<name>A0ABQ2VHI8_9ACTN</name>
<dbReference type="Proteomes" id="UP000654471">
    <property type="component" value="Unassembled WGS sequence"/>
</dbReference>
<evidence type="ECO:0000313" key="2">
    <source>
        <dbReference type="Proteomes" id="UP000654471"/>
    </source>
</evidence>
<gene>
    <name evidence="1" type="ORF">GCM10010211_61410</name>
</gene>
<sequence>MIRVEAERMRDGLPAWTFATSGGPLRDGMRADGASVAECMGRALLRLRDAGLRVSPSDAVFRD</sequence>
<organism evidence="1 2">
    <name type="scientific">Streptomyces albospinus</name>
    <dbReference type="NCBI Taxonomy" id="285515"/>
    <lineage>
        <taxon>Bacteria</taxon>
        <taxon>Bacillati</taxon>
        <taxon>Actinomycetota</taxon>
        <taxon>Actinomycetes</taxon>
        <taxon>Kitasatosporales</taxon>
        <taxon>Streptomycetaceae</taxon>
        <taxon>Streptomyces</taxon>
    </lineage>
</organism>
<dbReference type="EMBL" id="BMRP01000029">
    <property type="protein sequence ID" value="GGU87011.1"/>
    <property type="molecule type" value="Genomic_DNA"/>
</dbReference>
<accession>A0ABQ2VHI8</accession>
<protein>
    <submittedName>
        <fullName evidence="1">Uncharacterized protein</fullName>
    </submittedName>
</protein>
<keyword evidence="2" id="KW-1185">Reference proteome</keyword>
<comment type="caution">
    <text evidence="1">The sequence shown here is derived from an EMBL/GenBank/DDBJ whole genome shotgun (WGS) entry which is preliminary data.</text>
</comment>
<evidence type="ECO:0000313" key="1">
    <source>
        <dbReference type="EMBL" id="GGU87011.1"/>
    </source>
</evidence>
<reference evidence="2" key="1">
    <citation type="journal article" date="2019" name="Int. J. Syst. Evol. Microbiol.">
        <title>The Global Catalogue of Microorganisms (GCM) 10K type strain sequencing project: providing services to taxonomists for standard genome sequencing and annotation.</title>
        <authorList>
            <consortium name="The Broad Institute Genomics Platform"/>
            <consortium name="The Broad Institute Genome Sequencing Center for Infectious Disease"/>
            <person name="Wu L."/>
            <person name="Ma J."/>
        </authorList>
    </citation>
    <scope>NUCLEOTIDE SEQUENCE [LARGE SCALE GENOMIC DNA]</scope>
    <source>
        <strain evidence="2">JCM 3399</strain>
    </source>
</reference>
<proteinExistence type="predicted"/>